<dbReference type="EMBL" id="CYKH01002119">
    <property type="protein sequence ID" value="CUG93122.1"/>
    <property type="molecule type" value="Genomic_DNA"/>
</dbReference>
<feature type="region of interest" description="Disordered" evidence="4">
    <location>
        <begin position="69"/>
        <end position="115"/>
    </location>
</feature>
<dbReference type="AlphaFoldDB" id="A0A0S4JSA8"/>
<dbReference type="InterPro" id="IPR036322">
    <property type="entry name" value="WD40_repeat_dom_sf"/>
</dbReference>
<evidence type="ECO:0000256" key="3">
    <source>
        <dbReference type="ARBA" id="ARBA00025740"/>
    </source>
</evidence>
<feature type="compositionally biased region" description="Pro residues" evidence="4">
    <location>
        <begin position="483"/>
        <end position="497"/>
    </location>
</feature>
<gene>
    <name evidence="5" type="ORF">BSAL_40865</name>
</gene>
<organism evidence="5 6">
    <name type="scientific">Bodo saltans</name>
    <name type="common">Flagellated protozoan</name>
    <dbReference type="NCBI Taxonomy" id="75058"/>
    <lineage>
        <taxon>Eukaryota</taxon>
        <taxon>Discoba</taxon>
        <taxon>Euglenozoa</taxon>
        <taxon>Kinetoplastea</taxon>
        <taxon>Metakinetoplastina</taxon>
        <taxon>Eubodonida</taxon>
        <taxon>Bodonidae</taxon>
        <taxon>Bodo</taxon>
    </lineage>
</organism>
<keyword evidence="1" id="KW-0853">WD repeat</keyword>
<comment type="similarity">
    <text evidence="3">Belongs to the WD repeat PROPPIN family.</text>
</comment>
<evidence type="ECO:0000256" key="4">
    <source>
        <dbReference type="SAM" id="MobiDB-lite"/>
    </source>
</evidence>
<name>A0A0S4JSA8_BODSA</name>
<feature type="region of interest" description="Disordered" evidence="4">
    <location>
        <begin position="482"/>
        <end position="504"/>
    </location>
</feature>
<dbReference type="InterPro" id="IPR048720">
    <property type="entry name" value="PROPPIN"/>
</dbReference>
<dbReference type="Gene3D" id="2.130.10.10">
    <property type="entry name" value="YVTN repeat-like/Quinoprotein amine dehydrogenase"/>
    <property type="match status" value="1"/>
</dbReference>
<evidence type="ECO:0000256" key="2">
    <source>
        <dbReference type="ARBA" id="ARBA00022737"/>
    </source>
</evidence>
<evidence type="ECO:0000313" key="6">
    <source>
        <dbReference type="Proteomes" id="UP000051952"/>
    </source>
</evidence>
<dbReference type="VEuPathDB" id="TriTrypDB:BSAL_40865"/>
<evidence type="ECO:0008006" key="7">
    <source>
        <dbReference type="Google" id="ProtNLM"/>
    </source>
</evidence>
<evidence type="ECO:0000313" key="5">
    <source>
        <dbReference type="EMBL" id="CUG93122.1"/>
    </source>
</evidence>
<sequence>MSTEFDFLNDDDDVVYVERRPTCVVLNSTGTRLGVGGASGFRVYALRQVSAADPMSSNDAIGRVQFHEVTRFPPPPPQENSNAALDDDDDFGFTVAESPQKPRQQGSSGVLSPSSSNCGVGGMALLGETQTVAVVGGGSSPIAPLHTIVIFFGVHRTHEIALQDAIRRLVMTRWFIVALTQTSLEVVSLRGDRLFSAPALGNPVHLSPGSLSLHTAKRLFAFPVAEQAPTTTAPNLTSTFSSSTHSTAQPTSLYGLKVISYPPEDFLNAFTPTAQHFELVTHIAEAHKNPLASISLNFDASLVATSSEHGTLIRVWTTSDGSLLKELRSASIPSPLSQLCFIGNLYIAGQSGGRMKVFFVGDEETKVNSKTQEVEWWKDHKDLAALAKNQGSKLATLGYLCTYFNSKWAAAEVELPIAKFTPVSMSIQSPGTTGGAPSSKSSSDAFVAAASAGTAAINGAVASTASSWMGYLGSWIGTASASAPPPPPPKVAPPPSLTPELSLTSTTRSDLAEYAPTNLEELCVVWWEHPISKFIINEANGGDQTGRARAYSQGGTARGSAVHDKLCYFYCEFRGAVRCVVGAPDQQVHYQRSERRRSDRPCKSLQPRWHGARRDRISGTRQVVLLLLR</sequence>
<keyword evidence="6" id="KW-1185">Reference proteome</keyword>
<dbReference type="OrthoDB" id="1667587at2759"/>
<accession>A0A0S4JSA8</accession>
<dbReference type="Proteomes" id="UP000051952">
    <property type="component" value="Unassembled WGS sequence"/>
</dbReference>
<reference evidence="6" key="1">
    <citation type="submission" date="2015-09" db="EMBL/GenBank/DDBJ databases">
        <authorList>
            <consortium name="Pathogen Informatics"/>
        </authorList>
    </citation>
    <scope>NUCLEOTIDE SEQUENCE [LARGE SCALE GENOMIC DNA]</scope>
    <source>
        <strain evidence="6">Lake Konstanz</strain>
    </source>
</reference>
<evidence type="ECO:0000256" key="1">
    <source>
        <dbReference type="ARBA" id="ARBA00022574"/>
    </source>
</evidence>
<protein>
    <recommendedName>
        <fullName evidence="7">WD40 repeat-containing protein</fullName>
    </recommendedName>
</protein>
<keyword evidence="2" id="KW-0677">Repeat</keyword>
<dbReference type="SUPFAM" id="SSF50978">
    <property type="entry name" value="WD40 repeat-like"/>
    <property type="match status" value="1"/>
</dbReference>
<dbReference type="InterPro" id="IPR015943">
    <property type="entry name" value="WD40/YVTN_repeat-like_dom_sf"/>
</dbReference>
<dbReference type="PANTHER" id="PTHR11227">
    <property type="entry name" value="WD-REPEAT PROTEIN INTERACTING WITH PHOSPHOINOSIDES WIPI -RELATED"/>
    <property type="match status" value="1"/>
</dbReference>
<proteinExistence type="inferred from homology"/>